<evidence type="ECO:0000313" key="2">
    <source>
        <dbReference type="Proteomes" id="UP000481852"/>
    </source>
</evidence>
<protein>
    <recommendedName>
        <fullName evidence="3">SGNH/GDSL hydrolase family protein</fullName>
    </recommendedName>
</protein>
<dbReference type="Proteomes" id="UP000481852">
    <property type="component" value="Unassembled WGS sequence"/>
</dbReference>
<proteinExistence type="predicted"/>
<keyword evidence="2" id="KW-1185">Reference proteome</keyword>
<evidence type="ECO:0008006" key="3">
    <source>
        <dbReference type="Google" id="ProtNLM"/>
    </source>
</evidence>
<dbReference type="SUPFAM" id="SSF52266">
    <property type="entry name" value="SGNH hydrolase"/>
    <property type="match status" value="1"/>
</dbReference>
<sequence>MGKETSKSIRSGRRTALQVLAFLACLLVLLLLASRLFMEITGAEAKHGYRSRNTVYWDLEQEKKNSLDVLVLGNSEAFASFSPMELWLGGGIPAYLASIPGETMVEMNSILQAALRRQHPKALLIETHALYTDLEPGKADELLLQQAGQNAFQIFRLHNLWKDAIEKPKNKRRVWKGFRLMPTIRPPKQLGDYMNPDDGTEPIDPQNVRILKKIQKICERRGMELLLYSAPSPKNYNMKRHNTLARLSEELGVPYTDLNLKTGEVGIDWTTDSLDGGDHLNLSGARKTTAYLQRMLQTEVPALFDKRSDPAYSGWNGLAARYQKRESRMLAKMRERAAAQGLTP</sequence>
<evidence type="ECO:0000313" key="1">
    <source>
        <dbReference type="EMBL" id="MSS15346.1"/>
    </source>
</evidence>
<dbReference type="PROSITE" id="PS51257">
    <property type="entry name" value="PROKAR_LIPOPROTEIN"/>
    <property type="match status" value="1"/>
</dbReference>
<accession>A0A6L5X8M1</accession>
<dbReference type="RefSeq" id="WP_154526085.1">
    <property type="nucleotide sequence ID" value="NZ_VULZ01000010.1"/>
</dbReference>
<dbReference type="EMBL" id="VULZ01000010">
    <property type="protein sequence ID" value="MSS15346.1"/>
    <property type="molecule type" value="Genomic_DNA"/>
</dbReference>
<organism evidence="1 2">
    <name type="scientific">Porcincola intestinalis</name>
    <dbReference type="NCBI Taxonomy" id="2606632"/>
    <lineage>
        <taxon>Bacteria</taxon>
        <taxon>Bacillati</taxon>
        <taxon>Bacillota</taxon>
        <taxon>Clostridia</taxon>
        <taxon>Lachnospirales</taxon>
        <taxon>Lachnospiraceae</taxon>
        <taxon>Porcincola</taxon>
    </lineage>
</organism>
<reference evidence="1 2" key="1">
    <citation type="submission" date="2019-08" db="EMBL/GenBank/DDBJ databases">
        <title>In-depth cultivation of the pig gut microbiome towards novel bacterial diversity and tailored functional studies.</title>
        <authorList>
            <person name="Wylensek D."/>
            <person name="Hitch T.C.A."/>
            <person name="Clavel T."/>
        </authorList>
    </citation>
    <scope>NUCLEOTIDE SEQUENCE [LARGE SCALE GENOMIC DNA]</scope>
    <source>
        <strain evidence="1 2">Oil+RF-744-WCA-WT-11</strain>
    </source>
</reference>
<gene>
    <name evidence="1" type="ORF">FYJ35_09915</name>
</gene>
<comment type="caution">
    <text evidence="1">The sequence shown here is derived from an EMBL/GenBank/DDBJ whole genome shotgun (WGS) entry which is preliminary data.</text>
</comment>
<name>A0A6L5X8M1_9FIRM</name>
<dbReference type="AlphaFoldDB" id="A0A6L5X8M1"/>